<proteinExistence type="predicted"/>
<organism evidence="1 2">
    <name type="scientific">Arabidopsis thaliana x Arabidopsis arenosa</name>
    <dbReference type="NCBI Taxonomy" id="1240361"/>
    <lineage>
        <taxon>Eukaryota</taxon>
        <taxon>Viridiplantae</taxon>
        <taxon>Streptophyta</taxon>
        <taxon>Embryophyta</taxon>
        <taxon>Tracheophyta</taxon>
        <taxon>Spermatophyta</taxon>
        <taxon>Magnoliopsida</taxon>
        <taxon>eudicotyledons</taxon>
        <taxon>Gunneridae</taxon>
        <taxon>Pentapetalae</taxon>
        <taxon>rosids</taxon>
        <taxon>malvids</taxon>
        <taxon>Brassicales</taxon>
        <taxon>Brassicaceae</taxon>
        <taxon>Camelineae</taxon>
        <taxon>Arabidopsis</taxon>
    </lineage>
</organism>
<reference evidence="1 2" key="1">
    <citation type="submission" date="2020-12" db="EMBL/GenBank/DDBJ databases">
        <title>Concerted genomic and epigenomic changes stabilize Arabidopsis allopolyploids.</title>
        <authorList>
            <person name="Chen Z."/>
        </authorList>
    </citation>
    <scope>NUCLEOTIDE SEQUENCE [LARGE SCALE GENOMIC DNA]</scope>
    <source>
        <strain evidence="1">Allo738</strain>
        <tissue evidence="1">Leaf</tissue>
    </source>
</reference>
<evidence type="ECO:0000313" key="1">
    <source>
        <dbReference type="EMBL" id="KAG7535647.1"/>
    </source>
</evidence>
<name>A0A8T1XMU4_9BRAS</name>
<gene>
    <name evidence="1" type="ORF">ISN45_Aa08g030540</name>
</gene>
<sequence length="33" mass="4006">MIDKRSILQLRALKQHEHYGRCMYKVIIMCVLD</sequence>
<dbReference type="AlphaFoldDB" id="A0A8T1XMU4"/>
<accession>A0A8T1XMU4</accession>
<dbReference type="EMBL" id="JAEFBK010000013">
    <property type="protein sequence ID" value="KAG7535647.1"/>
    <property type="molecule type" value="Genomic_DNA"/>
</dbReference>
<dbReference type="Proteomes" id="UP000694240">
    <property type="component" value="Chromosome 13"/>
</dbReference>
<evidence type="ECO:0000313" key="2">
    <source>
        <dbReference type="Proteomes" id="UP000694240"/>
    </source>
</evidence>
<comment type="caution">
    <text evidence="1">The sequence shown here is derived from an EMBL/GenBank/DDBJ whole genome shotgun (WGS) entry which is preliminary data.</text>
</comment>
<keyword evidence="2" id="KW-1185">Reference proteome</keyword>
<protein>
    <submittedName>
        <fullName evidence="1">Uncharacterized protein</fullName>
    </submittedName>
</protein>